<dbReference type="OrthoDB" id="3247493at2"/>
<protein>
    <submittedName>
        <fullName evidence="3">Coenzyme F420-reducing hydrogenase, beta subunit</fullName>
    </submittedName>
</protein>
<sequence>MRRSGLCVGCGACGAVAPDSYGQLAPLSEADVAAICPFSPQAPDEDELSARRFPQAPRRDASIGRFEAAYVGHVAEDDFRSRGSSGGLASWFAAELLRLGLVDGVAHVAPRPTPPLFGYRISRTVEQVKAGAKSRYHPVALGPALQEIRQTPGRYALVGVPCFIKALHLLRRRDPLLRARVAFTLGLFCGHMKSAHFGESLAWQIGVPPADLTAIDYRAKDARRPANWYRVRAEDVEGRTREGDWMHLAGGDWGAGSFQNPACDFCDDVVAETADVSFGDAWVEPYASDGRGTNVVVIRAPGLHALVQAALAQGRLRLDEVDADFVARTQAAGLRQRREGLAYRLALYGRRGPVSPRKRVCPSTRLPLRRKLIYRARRRIARDSARVYGLARKLGALRIYLLWARGSYALYEALVYERGWLGAVVARLASIRRPRE</sequence>
<proteinExistence type="predicted"/>
<dbReference type="EMBL" id="FYDG01000006">
    <property type="protein sequence ID" value="SNB74691.1"/>
    <property type="molecule type" value="Genomic_DNA"/>
</dbReference>
<dbReference type="Pfam" id="PF04432">
    <property type="entry name" value="FrhB_FdhB_C"/>
    <property type="match status" value="1"/>
</dbReference>
<dbReference type="GO" id="GO:0052592">
    <property type="term" value="F:oxidoreductase activity, acting on CH or CH2 groups, with an iron-sulfur protein as acceptor"/>
    <property type="evidence" value="ECO:0007669"/>
    <property type="project" value="TreeGrafter"/>
</dbReference>
<dbReference type="InterPro" id="IPR007525">
    <property type="entry name" value="FrhB_FdhB_C"/>
</dbReference>
<keyword evidence="4" id="KW-1185">Reference proteome</keyword>
<gene>
    <name evidence="3" type="ORF">SAMN06265338_106112</name>
</gene>
<feature type="domain" description="Coenzyme F420 hydrogenase/dehydrogenase beta subunit N-terminal" evidence="1">
    <location>
        <begin position="70"/>
        <end position="145"/>
    </location>
</feature>
<dbReference type="PANTHER" id="PTHR31332:SF0">
    <property type="entry name" value="7-HYDROXYMETHYL CHLOROPHYLL A REDUCTASE, CHLOROPLASTIC"/>
    <property type="match status" value="1"/>
</dbReference>
<accession>A0A212RQ80</accession>
<evidence type="ECO:0000259" key="1">
    <source>
        <dbReference type="Pfam" id="PF04422"/>
    </source>
</evidence>
<dbReference type="Proteomes" id="UP000198418">
    <property type="component" value="Unassembled WGS sequence"/>
</dbReference>
<name>A0A212RQ80_RHOAC</name>
<dbReference type="PANTHER" id="PTHR31332">
    <property type="entry name" value="7-HYDROXYMETHYL CHLOROPHYLL A REDUCTASE, CHLOROPLASTIC"/>
    <property type="match status" value="1"/>
</dbReference>
<dbReference type="RefSeq" id="WP_088521234.1">
    <property type="nucleotide sequence ID" value="NZ_FYDG01000006.1"/>
</dbReference>
<evidence type="ECO:0000313" key="4">
    <source>
        <dbReference type="Proteomes" id="UP000198418"/>
    </source>
</evidence>
<dbReference type="AlphaFoldDB" id="A0A212RQ80"/>
<evidence type="ECO:0000259" key="2">
    <source>
        <dbReference type="Pfam" id="PF04432"/>
    </source>
</evidence>
<dbReference type="InterPro" id="IPR007516">
    <property type="entry name" value="Co_F420_Hydgase/DH_bsu_N"/>
</dbReference>
<dbReference type="InterPro" id="IPR045220">
    <property type="entry name" value="FRHB/FDHB/HCAR-like"/>
</dbReference>
<organism evidence="3 4">
    <name type="scientific">Rhodoblastus acidophilus</name>
    <name type="common">Rhodopseudomonas acidophila</name>
    <dbReference type="NCBI Taxonomy" id="1074"/>
    <lineage>
        <taxon>Bacteria</taxon>
        <taxon>Pseudomonadati</taxon>
        <taxon>Pseudomonadota</taxon>
        <taxon>Alphaproteobacteria</taxon>
        <taxon>Hyphomicrobiales</taxon>
        <taxon>Rhodoblastaceae</taxon>
        <taxon>Rhodoblastus</taxon>
    </lineage>
</organism>
<evidence type="ECO:0000313" key="3">
    <source>
        <dbReference type="EMBL" id="SNB74691.1"/>
    </source>
</evidence>
<reference evidence="4" key="1">
    <citation type="submission" date="2017-06" db="EMBL/GenBank/DDBJ databases">
        <authorList>
            <person name="Varghese N."/>
            <person name="Submissions S."/>
        </authorList>
    </citation>
    <scope>NUCLEOTIDE SEQUENCE [LARGE SCALE GENOMIC DNA]</scope>
    <source>
        <strain evidence="4">DSM 137</strain>
    </source>
</reference>
<feature type="domain" description="Coenzyme F420 hydrogenase/dehydrogenase beta subunit C-terminal" evidence="2">
    <location>
        <begin position="154"/>
        <end position="322"/>
    </location>
</feature>
<dbReference type="Pfam" id="PF04422">
    <property type="entry name" value="FrhB_FdhB_N"/>
    <property type="match status" value="1"/>
</dbReference>